<dbReference type="Proteomes" id="UP000011115">
    <property type="component" value="Unassembled WGS sequence"/>
</dbReference>
<accession>M1DDF7</accession>
<dbReference type="Gramene" id="PGSC0003DMT400087247">
    <property type="protein sequence ID" value="PGSC0003DMT400087247"/>
    <property type="gene ID" value="PGSC0003DMG400036818"/>
</dbReference>
<feature type="compositionally biased region" description="Basic and acidic residues" evidence="1">
    <location>
        <begin position="123"/>
        <end position="144"/>
    </location>
</feature>
<sequence>MTTLLHHVWSWMQKSIAESETKLERRMESMMDQKVQAVNKRLDAFDLRVLERSAMTTDLSSFRSELASLRADVDAILATPAVEPRAASTILSDNTVLDALFSGDAKDKPEPTRARGKRHRSKHSSEATEDDRAKKREHKQEKQAKRASIIDE</sequence>
<keyword evidence="3" id="KW-1185">Reference proteome</keyword>
<feature type="compositionally biased region" description="Basic and acidic residues" evidence="1">
    <location>
        <begin position="104"/>
        <end position="113"/>
    </location>
</feature>
<dbReference type="HOGENOM" id="CLU_028647_7_1_1"/>
<organism evidence="2 3">
    <name type="scientific">Solanum tuberosum</name>
    <name type="common">Potato</name>
    <dbReference type="NCBI Taxonomy" id="4113"/>
    <lineage>
        <taxon>Eukaryota</taxon>
        <taxon>Viridiplantae</taxon>
        <taxon>Streptophyta</taxon>
        <taxon>Embryophyta</taxon>
        <taxon>Tracheophyta</taxon>
        <taxon>Spermatophyta</taxon>
        <taxon>Magnoliopsida</taxon>
        <taxon>eudicotyledons</taxon>
        <taxon>Gunneridae</taxon>
        <taxon>Pentapetalae</taxon>
        <taxon>asterids</taxon>
        <taxon>lamiids</taxon>
        <taxon>Solanales</taxon>
        <taxon>Solanaceae</taxon>
        <taxon>Solanoideae</taxon>
        <taxon>Solaneae</taxon>
        <taxon>Solanum</taxon>
    </lineage>
</organism>
<proteinExistence type="predicted"/>
<evidence type="ECO:0000256" key="1">
    <source>
        <dbReference type="SAM" id="MobiDB-lite"/>
    </source>
</evidence>
<dbReference type="EnsemblPlants" id="PGSC0003DMT400087247">
    <property type="protein sequence ID" value="PGSC0003DMT400087247"/>
    <property type="gene ID" value="PGSC0003DMG400036818"/>
</dbReference>
<evidence type="ECO:0000313" key="2">
    <source>
        <dbReference type="EnsemblPlants" id="PGSC0003DMT400087247"/>
    </source>
</evidence>
<dbReference type="PaxDb" id="4113-PGSC0003DMT400087247"/>
<dbReference type="InParanoid" id="M1DDF7"/>
<reference evidence="3" key="1">
    <citation type="journal article" date="2011" name="Nature">
        <title>Genome sequence and analysis of the tuber crop potato.</title>
        <authorList>
            <consortium name="The Potato Genome Sequencing Consortium"/>
        </authorList>
    </citation>
    <scope>NUCLEOTIDE SEQUENCE [LARGE SCALE GENOMIC DNA]</scope>
    <source>
        <strain evidence="3">cv. DM1-3 516 R44</strain>
    </source>
</reference>
<feature type="region of interest" description="Disordered" evidence="1">
    <location>
        <begin position="102"/>
        <end position="152"/>
    </location>
</feature>
<name>M1DDF7_SOLTU</name>
<reference evidence="2" key="2">
    <citation type="submission" date="2015-06" db="UniProtKB">
        <authorList>
            <consortium name="EnsemblPlants"/>
        </authorList>
    </citation>
    <scope>IDENTIFICATION</scope>
    <source>
        <strain evidence="2">DM1-3 516 R44</strain>
    </source>
</reference>
<dbReference type="AlphaFoldDB" id="M1DDF7"/>
<protein>
    <submittedName>
        <fullName evidence="2">Integrase core domain containing protein</fullName>
    </submittedName>
</protein>
<evidence type="ECO:0000313" key="3">
    <source>
        <dbReference type="Proteomes" id="UP000011115"/>
    </source>
</evidence>